<gene>
    <name evidence="4" type="ORF">DFR67_111161</name>
</gene>
<comment type="caution">
    <text evidence="4">The sequence shown here is derived from an EMBL/GenBank/DDBJ whole genome shotgun (WGS) entry which is preliminary data.</text>
</comment>
<dbReference type="InterPro" id="IPR046704">
    <property type="entry name" value="DUF6777"/>
</dbReference>
<proteinExistence type="predicted"/>
<evidence type="ECO:0000256" key="1">
    <source>
        <dbReference type="SAM" id="MobiDB-lite"/>
    </source>
</evidence>
<evidence type="ECO:0000313" key="5">
    <source>
        <dbReference type="Proteomes" id="UP000247591"/>
    </source>
</evidence>
<dbReference type="OrthoDB" id="4655582at2"/>
<dbReference type="EMBL" id="QJSP01000011">
    <property type="protein sequence ID" value="PYE15085.1"/>
    <property type="molecule type" value="Genomic_DNA"/>
</dbReference>
<reference evidence="4 5" key="1">
    <citation type="submission" date="2018-06" db="EMBL/GenBank/DDBJ databases">
        <title>Genomic Encyclopedia of Type Strains, Phase IV (KMG-IV): sequencing the most valuable type-strain genomes for metagenomic binning, comparative biology and taxonomic classification.</title>
        <authorList>
            <person name="Goeker M."/>
        </authorList>
    </citation>
    <scope>NUCLEOTIDE SEQUENCE [LARGE SCALE GENOMIC DNA]</scope>
    <source>
        <strain evidence="4 5">DSM 45521</strain>
    </source>
</reference>
<evidence type="ECO:0000313" key="4">
    <source>
        <dbReference type="EMBL" id="PYE15085.1"/>
    </source>
</evidence>
<feature type="domain" description="DUF6777" evidence="3">
    <location>
        <begin position="103"/>
        <end position="245"/>
    </location>
</feature>
<feature type="compositionally biased region" description="Low complexity" evidence="1">
    <location>
        <begin position="375"/>
        <end position="385"/>
    </location>
</feature>
<keyword evidence="2" id="KW-0472">Membrane</keyword>
<feature type="region of interest" description="Disordered" evidence="1">
    <location>
        <begin position="302"/>
        <end position="402"/>
    </location>
</feature>
<evidence type="ECO:0000259" key="3">
    <source>
        <dbReference type="Pfam" id="PF20568"/>
    </source>
</evidence>
<dbReference type="Pfam" id="PF20568">
    <property type="entry name" value="DUF6777"/>
    <property type="match status" value="1"/>
</dbReference>
<feature type="compositionally biased region" description="Low complexity" evidence="1">
    <location>
        <begin position="393"/>
        <end position="402"/>
    </location>
</feature>
<sequence length="538" mass="54180">MNHPYGAPTGPVASPPNDRKQIVIVLAVVAALLLTFLGIGAVYLYSGSAKVKASPAPELLLEAVDSNGLDPFAPSVAVSNRPLDANARNLAPQGPVTPRGVQAVEGTTAGLYGGTGEASCDTAALANFLANNPGKAAAWASVFGIGVDQIPYYLDTLTPVVLTHDTWVTNYSYENGVATPFQSVLQAGSAVLVDSYGIPRVRCACGNPLSPPAGTPLSGYRTVGSPWDYYAPRQVVYVNYHNEHTTIINNTTTVVAAPNPAPAPASLTLLDLNTLQPLLRTVGGILNLAGLPPLQGPLPTPASLNTPFVSPDPEVQTANGVQADGQPAENVLRQAAEATDSESSSVAAAESAAPQEGSPSVDASAQAPVDPSVPAAPGGSSAAQAPPAPAAPAAPTSAAPTPTVFTGTGDIVSTLTFTVDGTQVSCSVSDMTAPTADLICTDGIARTVSSSYLQTSSVTSETDAVGVWAVPLTSSTGVDKVSVLSAVWTLIPTPTVQAPAPAPAPATETAPAETATTAPETTTETTAPTSDTSAPAVP</sequence>
<feature type="region of interest" description="Disordered" evidence="1">
    <location>
        <begin position="497"/>
        <end position="538"/>
    </location>
</feature>
<dbReference type="Proteomes" id="UP000247591">
    <property type="component" value="Unassembled WGS sequence"/>
</dbReference>
<keyword evidence="2" id="KW-0812">Transmembrane</keyword>
<name>A0A318RY20_WILLI</name>
<organism evidence="4 5">
    <name type="scientific">Williamsia limnetica</name>
    <dbReference type="NCBI Taxonomy" id="882452"/>
    <lineage>
        <taxon>Bacteria</taxon>
        <taxon>Bacillati</taxon>
        <taxon>Actinomycetota</taxon>
        <taxon>Actinomycetes</taxon>
        <taxon>Mycobacteriales</taxon>
        <taxon>Nocardiaceae</taxon>
        <taxon>Williamsia</taxon>
    </lineage>
</organism>
<dbReference type="RefSeq" id="WP_110471089.1">
    <property type="nucleotide sequence ID" value="NZ_QJSP01000011.1"/>
</dbReference>
<keyword evidence="2" id="KW-1133">Transmembrane helix</keyword>
<feature type="compositionally biased region" description="Low complexity" evidence="1">
    <location>
        <begin position="335"/>
        <end position="360"/>
    </location>
</feature>
<keyword evidence="5" id="KW-1185">Reference proteome</keyword>
<evidence type="ECO:0000256" key="2">
    <source>
        <dbReference type="SAM" id="Phobius"/>
    </source>
</evidence>
<protein>
    <recommendedName>
        <fullName evidence="3">DUF6777 domain-containing protein</fullName>
    </recommendedName>
</protein>
<feature type="transmembrane region" description="Helical" evidence="2">
    <location>
        <begin position="22"/>
        <end position="45"/>
    </location>
</feature>
<accession>A0A318RY20</accession>
<dbReference type="AlphaFoldDB" id="A0A318RY20"/>